<dbReference type="InterPro" id="IPR051702">
    <property type="entry name" value="SH3_domain_YSC84-like"/>
</dbReference>
<name>A0A517LUI4_9BACT</name>
<keyword evidence="5" id="KW-1185">Reference proteome</keyword>
<gene>
    <name evidence="4" type="ORF">EC9_04380</name>
</gene>
<evidence type="ECO:0000313" key="5">
    <source>
        <dbReference type="Proteomes" id="UP000319557"/>
    </source>
</evidence>
<feature type="region of interest" description="Disordered" evidence="1">
    <location>
        <begin position="329"/>
        <end position="351"/>
    </location>
</feature>
<evidence type="ECO:0000259" key="3">
    <source>
        <dbReference type="Pfam" id="PF04366"/>
    </source>
</evidence>
<feature type="chain" id="PRO_5022027948" description="Ysc84 actin-binding domain-containing protein" evidence="2">
    <location>
        <begin position="23"/>
        <end position="351"/>
    </location>
</feature>
<dbReference type="EMBL" id="CP036261">
    <property type="protein sequence ID" value="QDS86278.1"/>
    <property type="molecule type" value="Genomic_DNA"/>
</dbReference>
<organism evidence="4 5">
    <name type="scientific">Rosistilla ulvae</name>
    <dbReference type="NCBI Taxonomy" id="1930277"/>
    <lineage>
        <taxon>Bacteria</taxon>
        <taxon>Pseudomonadati</taxon>
        <taxon>Planctomycetota</taxon>
        <taxon>Planctomycetia</taxon>
        <taxon>Pirellulales</taxon>
        <taxon>Pirellulaceae</taxon>
        <taxon>Rosistilla</taxon>
    </lineage>
</organism>
<dbReference type="GO" id="GO:0035091">
    <property type="term" value="F:phosphatidylinositol binding"/>
    <property type="evidence" value="ECO:0007669"/>
    <property type="project" value="TreeGrafter"/>
</dbReference>
<dbReference type="InterPro" id="IPR007461">
    <property type="entry name" value="Ysc84_actin-binding"/>
</dbReference>
<dbReference type="OrthoDB" id="9782434at2"/>
<evidence type="ECO:0000256" key="2">
    <source>
        <dbReference type="SAM" id="SignalP"/>
    </source>
</evidence>
<feature type="signal peptide" evidence="2">
    <location>
        <begin position="1"/>
        <end position="22"/>
    </location>
</feature>
<evidence type="ECO:0000313" key="4">
    <source>
        <dbReference type="EMBL" id="QDS86278.1"/>
    </source>
</evidence>
<sequence precursor="true">MARYITCFLLLALATPPQPASAQSAEEGIVLAASAVLSQAMSTSLNQIPRSMLTDAHGVAIIPNVIKGGFIIGARHGRGLLFVRDPNGIWHAPVFITLTGGNIGWQAGLQSSDIVLVFKTAKSVEGILSGTLTIGADAAAAAGPVGLQGAVATDGRLQAEIYSYSRSRGLFAGVAIDGSVLQIDQLSTGTYYRSPAPGQPVVIPPAAQELTQRIANYAAGVAPTEGTSTSQMPPLAQRYTAQESDVLRGQLLQIAPKLFALLDEQWKTYLALPFSATADGAHPTPQQVQQTLAHFQSVATNPQFQQLAARPEFQSVYGLLQHYQQSLTPNTQTLQLPPPPTATPPPAVPAR</sequence>
<dbReference type="Pfam" id="PF04366">
    <property type="entry name" value="Ysc84"/>
    <property type="match status" value="1"/>
</dbReference>
<feature type="compositionally biased region" description="Pro residues" evidence="1">
    <location>
        <begin position="336"/>
        <end position="351"/>
    </location>
</feature>
<dbReference type="KEGG" id="ruv:EC9_04380"/>
<dbReference type="PANTHER" id="PTHR15629">
    <property type="entry name" value="SH3YL1 PROTEIN"/>
    <property type="match status" value="1"/>
</dbReference>
<dbReference type="PANTHER" id="PTHR15629:SF2">
    <property type="entry name" value="SH3 DOMAIN-CONTAINING YSC84-LIKE PROTEIN 1"/>
    <property type="match status" value="1"/>
</dbReference>
<protein>
    <recommendedName>
        <fullName evidence="3">Ysc84 actin-binding domain-containing protein</fullName>
    </recommendedName>
</protein>
<feature type="domain" description="Ysc84 actin-binding" evidence="3">
    <location>
        <begin position="100"/>
        <end position="212"/>
    </location>
</feature>
<dbReference type="Proteomes" id="UP000319557">
    <property type="component" value="Chromosome"/>
</dbReference>
<proteinExistence type="predicted"/>
<dbReference type="AlphaFoldDB" id="A0A517LUI4"/>
<evidence type="ECO:0000256" key="1">
    <source>
        <dbReference type="SAM" id="MobiDB-lite"/>
    </source>
</evidence>
<keyword evidence="2" id="KW-0732">Signal</keyword>
<dbReference type="CDD" id="cd11524">
    <property type="entry name" value="SYLF"/>
    <property type="match status" value="1"/>
</dbReference>
<reference evidence="4 5" key="1">
    <citation type="submission" date="2019-02" db="EMBL/GenBank/DDBJ databases">
        <title>Deep-cultivation of Planctomycetes and their phenomic and genomic characterization uncovers novel biology.</title>
        <authorList>
            <person name="Wiegand S."/>
            <person name="Jogler M."/>
            <person name="Boedeker C."/>
            <person name="Pinto D."/>
            <person name="Vollmers J."/>
            <person name="Rivas-Marin E."/>
            <person name="Kohn T."/>
            <person name="Peeters S.H."/>
            <person name="Heuer A."/>
            <person name="Rast P."/>
            <person name="Oberbeckmann S."/>
            <person name="Bunk B."/>
            <person name="Jeske O."/>
            <person name="Meyerdierks A."/>
            <person name="Storesund J.E."/>
            <person name="Kallscheuer N."/>
            <person name="Luecker S."/>
            <person name="Lage O.M."/>
            <person name="Pohl T."/>
            <person name="Merkel B.J."/>
            <person name="Hornburger P."/>
            <person name="Mueller R.-W."/>
            <person name="Bruemmer F."/>
            <person name="Labrenz M."/>
            <person name="Spormann A.M."/>
            <person name="Op den Camp H."/>
            <person name="Overmann J."/>
            <person name="Amann R."/>
            <person name="Jetten M.S.M."/>
            <person name="Mascher T."/>
            <person name="Medema M.H."/>
            <person name="Devos D.P."/>
            <person name="Kaster A.-K."/>
            <person name="Ovreas L."/>
            <person name="Rohde M."/>
            <person name="Galperin M.Y."/>
            <person name="Jogler C."/>
        </authorList>
    </citation>
    <scope>NUCLEOTIDE SEQUENCE [LARGE SCALE GENOMIC DNA]</scope>
    <source>
        <strain evidence="4 5">EC9</strain>
    </source>
</reference>
<dbReference type="RefSeq" id="WP_145281966.1">
    <property type="nucleotide sequence ID" value="NZ_CP036261.1"/>
</dbReference>
<accession>A0A517LUI4</accession>